<organism evidence="9 10">
    <name type="scientific">Klebsormidium nitens</name>
    <name type="common">Green alga</name>
    <name type="synonym">Ulothrix nitens</name>
    <dbReference type="NCBI Taxonomy" id="105231"/>
    <lineage>
        <taxon>Eukaryota</taxon>
        <taxon>Viridiplantae</taxon>
        <taxon>Streptophyta</taxon>
        <taxon>Klebsormidiophyceae</taxon>
        <taxon>Klebsormidiales</taxon>
        <taxon>Klebsormidiaceae</taxon>
        <taxon>Klebsormidium</taxon>
    </lineage>
</organism>
<keyword evidence="10" id="KW-1185">Reference proteome</keyword>
<evidence type="ECO:0000256" key="5">
    <source>
        <dbReference type="ARBA" id="ARBA00022801"/>
    </source>
</evidence>
<evidence type="ECO:0000256" key="3">
    <source>
        <dbReference type="ARBA" id="ARBA00022529"/>
    </source>
</evidence>
<dbReference type="PANTHER" id="PTHR11195:SF13">
    <property type="entry name" value="INVERTEBRATE-TYPE LYSOZYME 2-RELATED"/>
    <property type="match status" value="1"/>
</dbReference>
<feature type="compositionally biased region" description="Polar residues" evidence="8">
    <location>
        <begin position="1908"/>
        <end position="1917"/>
    </location>
</feature>
<evidence type="ECO:0000256" key="4">
    <source>
        <dbReference type="ARBA" id="ARBA00022638"/>
    </source>
</evidence>
<protein>
    <recommendedName>
        <fullName evidence="2">lysozyme</fullName>
        <ecNumber evidence="2">3.2.1.17</ecNumber>
    </recommendedName>
</protein>
<feature type="region of interest" description="Disordered" evidence="8">
    <location>
        <begin position="367"/>
        <end position="487"/>
    </location>
</feature>
<feature type="region of interest" description="Disordered" evidence="8">
    <location>
        <begin position="1699"/>
        <end position="1779"/>
    </location>
</feature>
<feature type="region of interest" description="Disordered" evidence="8">
    <location>
        <begin position="282"/>
        <end position="340"/>
    </location>
</feature>
<feature type="compositionally biased region" description="Low complexity" evidence="8">
    <location>
        <begin position="116"/>
        <end position="131"/>
    </location>
</feature>
<evidence type="ECO:0000256" key="1">
    <source>
        <dbReference type="ARBA" id="ARBA00000632"/>
    </source>
</evidence>
<feature type="compositionally biased region" description="Polar residues" evidence="8">
    <location>
        <begin position="396"/>
        <end position="414"/>
    </location>
</feature>
<feature type="compositionally biased region" description="Low complexity" evidence="8">
    <location>
        <begin position="607"/>
        <end position="618"/>
    </location>
</feature>
<dbReference type="PROSITE" id="PS50096">
    <property type="entry name" value="IQ"/>
    <property type="match status" value="1"/>
</dbReference>
<keyword evidence="7" id="KW-0326">Glycosidase</keyword>
<feature type="region of interest" description="Disordered" evidence="8">
    <location>
        <begin position="1649"/>
        <end position="1682"/>
    </location>
</feature>
<gene>
    <name evidence="9" type="ORF">KFL_003370050</name>
</gene>
<feature type="compositionally biased region" description="Basic residues" evidence="8">
    <location>
        <begin position="329"/>
        <end position="340"/>
    </location>
</feature>
<feature type="region of interest" description="Disordered" evidence="8">
    <location>
        <begin position="1581"/>
        <end position="1602"/>
    </location>
</feature>
<evidence type="ECO:0000313" key="10">
    <source>
        <dbReference type="Proteomes" id="UP000054558"/>
    </source>
</evidence>
<dbReference type="Proteomes" id="UP000054558">
    <property type="component" value="Unassembled WGS sequence"/>
</dbReference>
<dbReference type="STRING" id="105231.A0A1Y1I8C2"/>
<feature type="compositionally biased region" description="Basic and acidic residues" evidence="8">
    <location>
        <begin position="2157"/>
        <end position="2173"/>
    </location>
</feature>
<dbReference type="OrthoDB" id="2018184at2759"/>
<feature type="compositionally biased region" description="Polar residues" evidence="8">
    <location>
        <begin position="1980"/>
        <end position="1989"/>
    </location>
</feature>
<feature type="compositionally biased region" description="Low complexity" evidence="8">
    <location>
        <begin position="2064"/>
        <end position="2081"/>
    </location>
</feature>
<feature type="region of interest" description="Disordered" evidence="8">
    <location>
        <begin position="1051"/>
        <end position="1086"/>
    </location>
</feature>
<feature type="compositionally biased region" description="Basic and acidic residues" evidence="8">
    <location>
        <begin position="578"/>
        <end position="594"/>
    </location>
</feature>
<feature type="compositionally biased region" description="Acidic residues" evidence="8">
    <location>
        <begin position="595"/>
        <end position="606"/>
    </location>
</feature>
<feature type="region of interest" description="Disordered" evidence="8">
    <location>
        <begin position="43"/>
        <end position="68"/>
    </location>
</feature>
<proteinExistence type="predicted"/>
<feature type="compositionally biased region" description="Polar residues" evidence="8">
    <location>
        <begin position="1702"/>
        <end position="1713"/>
    </location>
</feature>
<dbReference type="PROSITE" id="PS51909">
    <property type="entry name" value="LYSOZYME_I"/>
    <property type="match status" value="1"/>
</dbReference>
<evidence type="ECO:0000256" key="2">
    <source>
        <dbReference type="ARBA" id="ARBA00012732"/>
    </source>
</evidence>
<feature type="compositionally biased region" description="Polar residues" evidence="8">
    <location>
        <begin position="2191"/>
        <end position="2201"/>
    </location>
</feature>
<dbReference type="InterPro" id="IPR000048">
    <property type="entry name" value="IQ_motif_EF-hand-BS"/>
</dbReference>
<sequence length="2448" mass="262975">MQVQSQVLSSSRETDEETLFSRGTHAFQSVFGQVGRQEALLEKQARDQSLPRDAAVPNGAPVARAGGQASCDDISGVHSWKPVRRENLWTSASLLKAALGNSAAAKASREKDANAKAPFSFKESPPSKSGKMVWRTADPRMGGGAGICLKKLSRRELQLKRLELRPLLNALRFVESSNRVNVPDGDDGTSIGPLQISLDYHHDVWQKMHPWEKARNIDHAEETVIQYWSIYCPKALETQDYETLAKVHNGGPNGPSAGKTTYYWSKVLRHLKQQQEVKIPPDATHLSPRRAPGAGTKWKDAPRRTGRTGLGKPGLPWAGIPSAGLPSKPRPHVPKPHRHAHHAKLVQIRVHQVYRPHTAKARRVVKGVAAGGKPSPPKNKQSSHSRRSSFSSTTTYDHFSQASSTFASQDGGFSTTPLLTPKTKPQNAAGTTTPGTPNTRHGSPENDLLIKPGDSISQRPSPAHSEASLGSDNPESPGADSHPSESFQLRRVRTHSQEDLAALSEKEALEAEALLSEIVQQVDRKRGALKLGFKVSPRARLSPPKRKRNPFRSSGNVQAERGTVKGEKSASQQMRTPEVAHQEEVEDFQYRDPDQSDSESDSELSDPDAASPVSSAGSLSPDKTFAVAYLQTAIRRSQKKVAAVMIQRAFQSYCPRRNFVKLRSTAIRLQKLVRAWQHGRPVRVAFIALRHATLTIQTRWRAKRERQSMLLQAVQERIRFLCMRKAVVEVQRVWRGHRVRAGFGGASGGDAVGVSRGGSNGESEGRVVSVRGESLLSALETSELRSEVPDERDCESVGCSLGNGTAELDAVSGGAVKAEGKGGQDTVVSDLPSSGTALVTLEDEKAEGKTAAGVSGRVWSAQKLFVRSPGSTPPLSPGREEELYRQLAELQMPHTVDDRGGLCQTHPMIECSGGVGVHLGESWDSDGEEPSPTFRVIEVRTETLSAALYPDGVGDDLDGGWSATPPMSPRGEEALYLQLADLLPSFGSLNLYSTGGNGQGQLFDEEHSGSEELAAGSGLSERESVAQGATAGTSVVGPIGEMIEENQNSGVDRKGLNVGVDDGREPEREEEVDETGAQSPASVIEGPLTPRKESVLLTQLAGLIAKHVPAVMEPVPAVKKSMPAAMEPVPAVNESMPAVMEHAPAVAVPGAEFVTRTRLATESGHEEDGKEEAAVGLQTNSETLSEGEVRGGGEHDRMVQGGPEKSLPRKAGAKRGSPDAGDLLAVHRAALRALKKEEVASWRDRKPLDMVVTAGDRCEGELFLAEAAVRECRETEPAEGGKRRKLAQEKDGLTLERVQKTVEEASAPEVSPLSVLSTGLGDVSKAQPEACTGSDVSDGLTPNCVADVRIFGAPEVPSSGDCTPEHYALTESDASVFALHKPDPYRTPVGSPALILAETALLDSASKVASWNDAAANVPLSEEDLRVSIAAPGDPPWSLAQYDFARVGASSEWADGFPDDSWTNSPSHRSFVDQDSSLGEVKVSDYPSPDKSLGLVRAEVEKLNSLQKGQLTPGRGAPGQLGVNGGKALMLGSTEWAQMRLGLGLLKQWLVENESGEKGQGAGRGQDVLTIQHFGRDHWFEKPQNHEKPPSPGFMQSHEKHQPAMSTQTCTECRAGEELEGARSPVELQKVCTPHHVGSFLGRSKSESALKGLDDPLNADPAPNHLDHPRFSPSTAAESIASKPQVVRKLTLPLRSGLGSPCSLSPNLVTDSGSLDPVSSPPSKPTSETRLAQDSGFPLTPSNPSPTGRLSIELPLEPERCESPDVSPALPKSPERGATFDSFAAPQLERLHSAPQPRTAYAHSPHRQDGHDCLVCRLWEEGSFVGFQDSPRARALRNRGRSFSQSWSTQELPPVSRSPSTPSLAPASQEVSSSPSTGGTSPASVPAKLGFFRGSPDRNLARRPSLAPNHTYNSRGSPDSPKPSRGSPNSSTTSAERDLLSSPSKSSCDSPTSLGPPGRPNLPRSGKTSPKPPVNPLHFRSQSLDSQYYQPAPKAPAVKTPGLKPPRPSHLPPSPRQRHVDADVTAQESPRQPTPKPHFRLWSRKGVREPIQSPFGLFSSRGGSANPFPNPSANPSSNSPPEATAVAAGRASDGIAAHSQRNFNPAFETRGAAGAGKNNEGAFGRRERTALPIAYHRESQDAQVLNMKARAGLSPGAKEERNRRELSDGRLGEARPAGGEDSPLRAPPSPETCSDLSSVGSPFTPRRLLAARTPPSTSGSLSEVSNSLDDLSAALQSFSIGGRRRSGNLSSGELQGAGGVPSSGGEGARVRGLEAKFEALTPYWSPSPANGGSVESAEKSPVATLALMPTLAKLCQLWEERSVDLRVRAHKYRGIVRELTSLGAEVRMVYYVSPTWGPPSVMKELDEVATLERSSREEQQAADLVLRQRDCIHAGLSFQLTQAERLQMYAAWGVRRWSTGRLRRIVYKLIWLDPVRCDQSADLTMQFL</sequence>
<feature type="compositionally biased region" description="Basic and acidic residues" evidence="8">
    <location>
        <begin position="1163"/>
        <end position="1173"/>
    </location>
</feature>
<feature type="region of interest" description="Disordered" evidence="8">
    <location>
        <begin position="2243"/>
        <end position="2268"/>
    </location>
</feature>
<feature type="region of interest" description="Disordered" evidence="8">
    <location>
        <begin position="536"/>
        <end position="619"/>
    </location>
</feature>
<feature type="compositionally biased region" description="Polar residues" evidence="8">
    <location>
        <begin position="1841"/>
        <end position="1863"/>
    </location>
</feature>
<keyword evidence="6" id="KW-1015">Disulfide bond</keyword>
<dbReference type="GO" id="GO:0031640">
    <property type="term" value="P:killing of cells of another organism"/>
    <property type="evidence" value="ECO:0007669"/>
    <property type="project" value="UniProtKB-KW"/>
</dbReference>
<dbReference type="EMBL" id="DF237286">
    <property type="protein sequence ID" value="GAQ87190.1"/>
    <property type="molecule type" value="Genomic_DNA"/>
</dbReference>
<name>A0A1Y1I8C2_KLENI</name>
<keyword evidence="4" id="KW-0081">Bacteriolytic enzyme</keyword>
<evidence type="ECO:0000256" key="6">
    <source>
        <dbReference type="ARBA" id="ARBA00023157"/>
    </source>
</evidence>
<dbReference type="PANTHER" id="PTHR11195">
    <property type="entry name" value="DESTABILASE-RELATED"/>
    <property type="match status" value="1"/>
</dbReference>
<reference evidence="9 10" key="1">
    <citation type="journal article" date="2014" name="Nat. Commun.">
        <title>Klebsormidium flaccidum genome reveals primary factors for plant terrestrial adaptation.</title>
        <authorList>
            <person name="Hori K."/>
            <person name="Maruyama F."/>
            <person name="Fujisawa T."/>
            <person name="Togashi T."/>
            <person name="Yamamoto N."/>
            <person name="Seo M."/>
            <person name="Sato S."/>
            <person name="Yamada T."/>
            <person name="Mori H."/>
            <person name="Tajima N."/>
            <person name="Moriyama T."/>
            <person name="Ikeuchi M."/>
            <person name="Watanabe M."/>
            <person name="Wada H."/>
            <person name="Kobayashi K."/>
            <person name="Saito M."/>
            <person name="Masuda T."/>
            <person name="Sasaki-Sekimoto Y."/>
            <person name="Mashiguchi K."/>
            <person name="Awai K."/>
            <person name="Shimojima M."/>
            <person name="Masuda S."/>
            <person name="Iwai M."/>
            <person name="Nobusawa T."/>
            <person name="Narise T."/>
            <person name="Kondo S."/>
            <person name="Saito H."/>
            <person name="Sato R."/>
            <person name="Murakawa M."/>
            <person name="Ihara Y."/>
            <person name="Oshima-Yamada Y."/>
            <person name="Ohtaka K."/>
            <person name="Satoh M."/>
            <person name="Sonobe K."/>
            <person name="Ishii M."/>
            <person name="Ohtani R."/>
            <person name="Kanamori-Sato M."/>
            <person name="Honoki R."/>
            <person name="Miyazaki D."/>
            <person name="Mochizuki H."/>
            <person name="Umetsu J."/>
            <person name="Higashi K."/>
            <person name="Shibata D."/>
            <person name="Kamiya Y."/>
            <person name="Sato N."/>
            <person name="Nakamura Y."/>
            <person name="Tabata S."/>
            <person name="Ida S."/>
            <person name="Kurokawa K."/>
            <person name="Ohta H."/>
        </authorList>
    </citation>
    <scope>NUCLEOTIDE SEQUENCE [LARGE SCALE GENOMIC DNA]</scope>
    <source>
        <strain evidence="9 10">NIES-2285</strain>
    </source>
</reference>
<dbReference type="CDD" id="cd23767">
    <property type="entry name" value="IQCD"/>
    <property type="match status" value="1"/>
</dbReference>
<feature type="compositionally biased region" description="Low complexity" evidence="8">
    <location>
        <begin position="1872"/>
        <end position="1882"/>
    </location>
</feature>
<keyword evidence="3" id="KW-0929">Antimicrobial</keyword>
<accession>A0A1Y1I8C2</accession>
<feature type="region of interest" description="Disordered" evidence="8">
    <location>
        <begin position="2150"/>
        <end position="2201"/>
    </location>
</feature>
<feature type="region of interest" description="Disordered" evidence="8">
    <location>
        <begin position="1160"/>
        <end position="1220"/>
    </location>
</feature>
<feature type="compositionally biased region" description="Low complexity" evidence="8">
    <location>
        <begin position="415"/>
        <end position="439"/>
    </location>
</feature>
<feature type="compositionally biased region" description="Gly residues" evidence="8">
    <location>
        <begin position="2255"/>
        <end position="2267"/>
    </location>
</feature>
<feature type="compositionally biased region" description="Basic and acidic residues" evidence="8">
    <location>
        <begin position="1187"/>
        <end position="1198"/>
    </location>
</feature>
<feature type="compositionally biased region" description="Pro residues" evidence="8">
    <location>
        <begin position="2003"/>
        <end position="2015"/>
    </location>
</feature>
<dbReference type="GO" id="GO:0003796">
    <property type="term" value="F:lysozyme activity"/>
    <property type="evidence" value="ECO:0000318"/>
    <property type="project" value="GO_Central"/>
</dbReference>
<dbReference type="InterPro" id="IPR008597">
    <property type="entry name" value="Invert_lysozyme"/>
</dbReference>
<dbReference type="Gene3D" id="1.10.530.10">
    <property type="match status" value="1"/>
</dbReference>
<feature type="region of interest" description="Disordered" evidence="8">
    <location>
        <begin position="106"/>
        <end position="132"/>
    </location>
</feature>
<feature type="compositionally biased region" description="Basic and acidic residues" evidence="8">
    <location>
        <begin position="1051"/>
        <end position="1067"/>
    </location>
</feature>
<dbReference type="GO" id="GO:0042742">
    <property type="term" value="P:defense response to bacterium"/>
    <property type="evidence" value="ECO:0007669"/>
    <property type="project" value="UniProtKB-KW"/>
</dbReference>
<dbReference type="EC" id="3.2.1.17" evidence="2"/>
<feature type="compositionally biased region" description="Low complexity" evidence="8">
    <location>
        <begin position="2111"/>
        <end position="2122"/>
    </location>
</feature>
<feature type="compositionally biased region" description="Low complexity" evidence="8">
    <location>
        <begin position="1940"/>
        <end position="1953"/>
    </location>
</feature>
<evidence type="ECO:0000256" key="8">
    <source>
        <dbReference type="SAM" id="MobiDB-lite"/>
    </source>
</evidence>
<dbReference type="SMART" id="SM00015">
    <property type="entry name" value="IQ"/>
    <property type="match status" value="4"/>
</dbReference>
<feature type="region of interest" description="Disordered" evidence="8">
    <location>
        <begin position="1839"/>
        <end position="2131"/>
    </location>
</feature>
<keyword evidence="5" id="KW-0378">Hydrolase</keyword>
<evidence type="ECO:0000256" key="7">
    <source>
        <dbReference type="ARBA" id="ARBA00023295"/>
    </source>
</evidence>
<evidence type="ECO:0000313" key="9">
    <source>
        <dbReference type="EMBL" id="GAQ87190.1"/>
    </source>
</evidence>
<comment type="catalytic activity">
    <reaction evidence="1">
        <text>Hydrolysis of (1-&gt;4)-beta-linkages between N-acetylmuramic acid and N-acetyl-D-glucosamine residues in a peptidoglycan and between N-acetyl-D-glucosamine residues in chitodextrins.</text>
        <dbReference type="EC" id="3.2.1.17"/>
    </reaction>
</comment>